<keyword evidence="6 7" id="KW-0408">Iron</keyword>
<evidence type="ECO:0000313" key="10">
    <source>
        <dbReference type="EMBL" id="XCC93650.1"/>
    </source>
</evidence>
<dbReference type="PANTHER" id="PTHR30600">
    <property type="entry name" value="CYTOCHROME C PEROXIDASE-RELATED"/>
    <property type="match status" value="1"/>
</dbReference>
<sequence>MRHAAILASAAVLALCAGGVGVARLTAAPADYGSMDALGEALFFDANLSKTRSQSCSTCHDPAYAFADPRGAASIGDDGASIGDRNAPTVTYAAHVPELARDAEGRWRGGLFHDGRAVTLEEQAGGPPLNPIEMGMGDKSEVVARLRENPDYVAAFGALFGPGTLDDPEGGYAAMTRAIAAFERRPDFAPFDSKYDRFLRGEAELTSQEELGRLLFFSQQFTNCNECHQLQRSAVDPAETFSDYRFHNIGVPENRALRASNGSVEGFVDGGLAQNAHASGGPELRGTFRTPTLRNVAVTAPYMHNGAFEDLRTVILFYNSYNTRNEKRKINPETGAPFGPPEVAETLAPELTDGPALDDKRIDALIAFLKTLTDARYEALLAE</sequence>
<protein>
    <submittedName>
        <fullName evidence="10">Cytochrome c peroxidase</fullName>
    </submittedName>
</protein>
<evidence type="ECO:0000256" key="4">
    <source>
        <dbReference type="ARBA" id="ARBA00022729"/>
    </source>
</evidence>
<keyword evidence="2 7" id="KW-0349">Heme</keyword>
<name>A0AAU8AGV1_9RHOB</name>
<dbReference type="PANTHER" id="PTHR30600:SF10">
    <property type="entry name" value="BLL6722 PROTEIN"/>
    <property type="match status" value="1"/>
</dbReference>
<feature type="domain" description="Cytochrome c" evidence="9">
    <location>
        <begin position="34"/>
        <end position="150"/>
    </location>
</feature>
<keyword evidence="4 8" id="KW-0732">Signal</keyword>
<evidence type="ECO:0000256" key="1">
    <source>
        <dbReference type="ARBA" id="ARBA00004196"/>
    </source>
</evidence>
<dbReference type="GO" id="GO:0009055">
    <property type="term" value="F:electron transfer activity"/>
    <property type="evidence" value="ECO:0007669"/>
    <property type="project" value="InterPro"/>
</dbReference>
<keyword evidence="5" id="KW-0560">Oxidoreductase</keyword>
<evidence type="ECO:0000256" key="2">
    <source>
        <dbReference type="ARBA" id="ARBA00022617"/>
    </source>
</evidence>
<dbReference type="SUPFAM" id="SSF46626">
    <property type="entry name" value="Cytochrome c"/>
    <property type="match status" value="2"/>
</dbReference>
<dbReference type="GO" id="GO:0030313">
    <property type="term" value="C:cell envelope"/>
    <property type="evidence" value="ECO:0007669"/>
    <property type="project" value="UniProtKB-SubCell"/>
</dbReference>
<proteinExistence type="predicted"/>
<gene>
    <name evidence="10" type="ORF">PVT71_00140</name>
</gene>
<evidence type="ECO:0000256" key="3">
    <source>
        <dbReference type="ARBA" id="ARBA00022723"/>
    </source>
</evidence>
<dbReference type="PROSITE" id="PS51007">
    <property type="entry name" value="CYTC"/>
    <property type="match status" value="2"/>
</dbReference>
<keyword evidence="10" id="KW-0575">Peroxidase</keyword>
<feature type="signal peptide" evidence="8">
    <location>
        <begin position="1"/>
        <end position="22"/>
    </location>
</feature>
<organism evidence="10">
    <name type="scientific">Alloyangia sp. H15</name>
    <dbReference type="NCBI Taxonomy" id="3029062"/>
    <lineage>
        <taxon>Bacteria</taxon>
        <taxon>Pseudomonadati</taxon>
        <taxon>Pseudomonadota</taxon>
        <taxon>Alphaproteobacteria</taxon>
        <taxon>Rhodobacterales</taxon>
        <taxon>Roseobacteraceae</taxon>
        <taxon>Alloyangia</taxon>
    </lineage>
</organism>
<dbReference type="EMBL" id="CP123384">
    <property type="protein sequence ID" value="XCC93650.1"/>
    <property type="molecule type" value="Genomic_DNA"/>
</dbReference>
<dbReference type="GO" id="GO:0046872">
    <property type="term" value="F:metal ion binding"/>
    <property type="evidence" value="ECO:0007669"/>
    <property type="project" value="UniProtKB-KW"/>
</dbReference>
<evidence type="ECO:0000259" key="9">
    <source>
        <dbReference type="PROSITE" id="PS51007"/>
    </source>
</evidence>
<keyword evidence="3 7" id="KW-0479">Metal-binding</keyword>
<feature type="chain" id="PRO_5043773033" evidence="8">
    <location>
        <begin position="23"/>
        <end position="383"/>
    </location>
</feature>
<accession>A0AAU8AGV1</accession>
<dbReference type="GO" id="GO:0020037">
    <property type="term" value="F:heme binding"/>
    <property type="evidence" value="ECO:0007669"/>
    <property type="project" value="InterPro"/>
</dbReference>
<feature type="domain" description="Cytochrome c" evidence="9">
    <location>
        <begin position="207"/>
        <end position="373"/>
    </location>
</feature>
<reference evidence="10" key="1">
    <citation type="submission" date="2023-02" db="EMBL/GenBank/DDBJ databases">
        <title>Description and genomic characterization of Salipiger bruguierae sp. nov., isolated from the sediment of mangrove plant Bruguiera sexangula.</title>
        <authorList>
            <person name="Long M."/>
        </authorList>
    </citation>
    <scope>NUCLEOTIDE SEQUENCE</scope>
    <source>
        <strain evidence="10">H15</strain>
    </source>
</reference>
<evidence type="ECO:0000256" key="6">
    <source>
        <dbReference type="ARBA" id="ARBA00023004"/>
    </source>
</evidence>
<evidence type="ECO:0000256" key="7">
    <source>
        <dbReference type="PROSITE-ProRule" id="PRU00433"/>
    </source>
</evidence>
<evidence type="ECO:0000256" key="5">
    <source>
        <dbReference type="ARBA" id="ARBA00023002"/>
    </source>
</evidence>
<dbReference type="RefSeq" id="WP_353472471.1">
    <property type="nucleotide sequence ID" value="NZ_CP123384.1"/>
</dbReference>
<dbReference type="GO" id="GO:0004130">
    <property type="term" value="F:cytochrome-c peroxidase activity"/>
    <property type="evidence" value="ECO:0007669"/>
    <property type="project" value="TreeGrafter"/>
</dbReference>
<dbReference type="InterPro" id="IPR009056">
    <property type="entry name" value="Cyt_c-like_dom"/>
</dbReference>
<evidence type="ECO:0000256" key="8">
    <source>
        <dbReference type="SAM" id="SignalP"/>
    </source>
</evidence>
<comment type="subcellular location">
    <subcellularLocation>
        <location evidence="1">Cell envelope</location>
    </subcellularLocation>
</comment>
<dbReference type="Pfam" id="PF03150">
    <property type="entry name" value="CCP_MauG"/>
    <property type="match status" value="1"/>
</dbReference>
<dbReference type="AlphaFoldDB" id="A0AAU8AGV1"/>
<dbReference type="InterPro" id="IPR036909">
    <property type="entry name" value="Cyt_c-like_dom_sf"/>
</dbReference>
<dbReference type="InterPro" id="IPR004852">
    <property type="entry name" value="Di-haem_cyt_c_peroxidsae"/>
</dbReference>
<dbReference type="InterPro" id="IPR051395">
    <property type="entry name" value="Cytochrome_c_Peroxidase/MauG"/>
</dbReference>
<dbReference type="Gene3D" id="1.10.760.10">
    <property type="entry name" value="Cytochrome c-like domain"/>
    <property type="match status" value="2"/>
</dbReference>